<reference evidence="1" key="3">
    <citation type="journal article" date="2013" name="Nucleic Acids Res.">
        <title>The genome of Anopheles darlingi, the main neotropical malaria vector.</title>
        <authorList>
            <person name="Marinotti O."/>
            <person name="Cerqueira G.C."/>
            <person name="de Almeida L.G."/>
            <person name="Ferro M.I."/>
            <person name="Loreto E.L."/>
            <person name="Zaha A."/>
            <person name="Teixeira S.M."/>
            <person name="Wespiser A.R."/>
            <person name="Almeida E Silva A."/>
            <person name="Schlindwein A.D."/>
            <person name="Pacheco A.C."/>
            <person name="Silva A.L."/>
            <person name="Graveley B.R."/>
            <person name="Walenz B.P."/>
            <person name="Lima Bde A."/>
            <person name="Ribeiro C.A."/>
            <person name="Nunes-Silva C.G."/>
            <person name="de Carvalho C.R."/>
            <person name="Soares C.M."/>
            <person name="de Menezes C.B."/>
            <person name="Matiolli C."/>
            <person name="Caffrey D."/>
            <person name="Araujo D.A."/>
            <person name="de Oliveira D.M."/>
            <person name="Golenbock D."/>
            <person name="Grisard E.C."/>
            <person name="Fantinatti-Garboggini F."/>
            <person name="de Carvalho F.M."/>
            <person name="Barcellos F.G."/>
            <person name="Prosdocimi F."/>
            <person name="May G."/>
            <person name="Azevedo Junior G.M."/>
            <person name="Guimaraes G.M."/>
            <person name="Goldman G.H."/>
            <person name="Padilha I.Q."/>
            <person name="Batista Jda S."/>
            <person name="Ferro J.A."/>
            <person name="Ribeiro J.M."/>
            <person name="Fietto J.L."/>
            <person name="Dabbas K.M."/>
            <person name="Cerdeira L."/>
            <person name="Agnez-Lima L.F."/>
            <person name="Brocchi M."/>
            <person name="de Carvalho M.O."/>
            <person name="Teixeira Mde M."/>
            <person name="Diniz Maia Mde M."/>
            <person name="Goldman M.H."/>
            <person name="Cruz Schneider M.P."/>
            <person name="Felipe M.S."/>
            <person name="Hungria M."/>
            <person name="Nicolas M.F."/>
            <person name="Pereira M."/>
            <person name="Montes M.A."/>
            <person name="Cantao M.E."/>
            <person name="Vincentz M."/>
            <person name="Rafael M.S."/>
            <person name="Silverman N."/>
            <person name="Stoco P.H."/>
            <person name="Souza R.C."/>
            <person name="Vicentini R."/>
            <person name="Gazzinelli R.T."/>
            <person name="Neves Rde O."/>
            <person name="Silva R."/>
            <person name="Astolfi-Filho S."/>
            <person name="Maciel T.E."/>
            <person name="Urmenyi T.P."/>
            <person name="Tadei W.P."/>
            <person name="Camargo E.P."/>
            <person name="de Vasconcelos A.T."/>
        </authorList>
    </citation>
    <scope>NUCLEOTIDE SEQUENCE</scope>
</reference>
<protein>
    <submittedName>
        <fullName evidence="1 2">Uncharacterized protein</fullName>
    </submittedName>
</protein>
<name>W5JFX4_ANODA</name>
<dbReference type="VEuPathDB" id="VectorBase:ADAC005338"/>
<dbReference type="Proteomes" id="UP000000673">
    <property type="component" value="Unassembled WGS sequence"/>
</dbReference>
<dbReference type="EnsemblMetazoa" id="ADAC005338-RA">
    <property type="protein sequence ID" value="ADAC005338-PA"/>
    <property type="gene ID" value="ADAC005338"/>
</dbReference>
<dbReference type="HOGENOM" id="CLU_1950590_0_0_1"/>
<reference evidence="1 3" key="1">
    <citation type="journal article" date="2010" name="BMC Genomics">
        <title>Combination of measures distinguishes pre-miRNAs from other stem-loops in the genome of the newly sequenced Anopheles darlingi.</title>
        <authorList>
            <person name="Mendes N.D."/>
            <person name="Freitas A.T."/>
            <person name="Vasconcelos A.T."/>
            <person name="Sagot M.F."/>
        </authorList>
    </citation>
    <scope>NUCLEOTIDE SEQUENCE</scope>
</reference>
<reference evidence="1" key="2">
    <citation type="submission" date="2010-05" db="EMBL/GenBank/DDBJ databases">
        <authorList>
            <person name="Almeida L.G."/>
            <person name="Nicolas M.F."/>
            <person name="Souza R.C."/>
            <person name="Vasconcelos A.T.R."/>
        </authorList>
    </citation>
    <scope>NUCLEOTIDE SEQUENCE</scope>
</reference>
<proteinExistence type="predicted"/>
<accession>W5JFX4</accession>
<reference evidence="2" key="4">
    <citation type="submission" date="2015-06" db="UniProtKB">
        <authorList>
            <consortium name="EnsemblMetazoa"/>
        </authorList>
    </citation>
    <scope>IDENTIFICATION</scope>
</reference>
<evidence type="ECO:0000313" key="2">
    <source>
        <dbReference type="EnsemblMetazoa" id="ADAC005338-PA"/>
    </source>
</evidence>
<evidence type="ECO:0000313" key="1">
    <source>
        <dbReference type="EMBL" id="ETN62961.1"/>
    </source>
</evidence>
<evidence type="ECO:0000313" key="3">
    <source>
        <dbReference type="Proteomes" id="UP000000673"/>
    </source>
</evidence>
<gene>
    <name evidence="1" type="ORF">AND_005338</name>
</gene>
<sequence>MGNEATCFSIGQNNYQTFPILLQIQYRDFHDIPRFAASDVGHMLPMTRTPYQITVETMVNGAIKAEFGIPEESAIKVHRFFHKTAAEIRFLADIMDVQINAGHVALSKEEWGSISVSIYLLSPWRRRAA</sequence>
<keyword evidence="3" id="KW-1185">Reference proteome</keyword>
<organism evidence="1">
    <name type="scientific">Anopheles darlingi</name>
    <name type="common">Mosquito</name>
    <dbReference type="NCBI Taxonomy" id="43151"/>
    <lineage>
        <taxon>Eukaryota</taxon>
        <taxon>Metazoa</taxon>
        <taxon>Ecdysozoa</taxon>
        <taxon>Arthropoda</taxon>
        <taxon>Hexapoda</taxon>
        <taxon>Insecta</taxon>
        <taxon>Pterygota</taxon>
        <taxon>Neoptera</taxon>
        <taxon>Endopterygota</taxon>
        <taxon>Diptera</taxon>
        <taxon>Nematocera</taxon>
        <taxon>Culicoidea</taxon>
        <taxon>Culicidae</taxon>
        <taxon>Anophelinae</taxon>
        <taxon>Anopheles</taxon>
    </lineage>
</organism>
<dbReference type="EMBL" id="ADMH02001338">
    <property type="protein sequence ID" value="ETN62961.1"/>
    <property type="molecule type" value="Genomic_DNA"/>
</dbReference>
<dbReference type="AlphaFoldDB" id="W5JFX4"/>